<evidence type="ECO:0000256" key="8">
    <source>
        <dbReference type="RuleBase" id="RU003935"/>
    </source>
</evidence>
<dbReference type="AlphaFoldDB" id="A0A0G0N5T5"/>
<evidence type="ECO:0000256" key="2">
    <source>
        <dbReference type="ARBA" id="ARBA00022730"/>
    </source>
</evidence>
<comment type="similarity">
    <text evidence="1 7">Belongs to the universal ribosomal protein uL23 family.</text>
</comment>
<dbReference type="InterPro" id="IPR012678">
    <property type="entry name" value="Ribosomal_uL23/eL15/eS24_sf"/>
</dbReference>
<keyword evidence="3 8" id="KW-0694">RNA-binding</keyword>
<keyword evidence="4 7" id="KW-0689">Ribosomal protein</keyword>
<sequence length="90" mass="10273">MIKPILTEKGLSEAKKGRFSFYVDPKLGKFQIKSLISQMFVVHVTGVKTANLKKVTKKDYKGKIRTVKARKKATVTLKEKETIDLFDTKK</sequence>
<dbReference type="STRING" id="1618550.UT39_C0005G0014"/>
<proteinExistence type="inferred from homology"/>
<dbReference type="InterPro" id="IPR012677">
    <property type="entry name" value="Nucleotide-bd_a/b_plait_sf"/>
</dbReference>
<reference evidence="9 10" key="1">
    <citation type="journal article" date="2015" name="Nature">
        <title>rRNA introns, odd ribosomes, and small enigmatic genomes across a large radiation of phyla.</title>
        <authorList>
            <person name="Brown C.T."/>
            <person name="Hug L.A."/>
            <person name="Thomas B.C."/>
            <person name="Sharon I."/>
            <person name="Castelle C.J."/>
            <person name="Singh A."/>
            <person name="Wilkins M.J."/>
            <person name="Williams K.H."/>
            <person name="Banfield J.F."/>
        </authorList>
    </citation>
    <scope>NUCLEOTIDE SEQUENCE [LARGE SCALE GENOMIC DNA]</scope>
</reference>
<dbReference type="GO" id="GO:0003735">
    <property type="term" value="F:structural constituent of ribosome"/>
    <property type="evidence" value="ECO:0007669"/>
    <property type="project" value="InterPro"/>
</dbReference>
<dbReference type="GO" id="GO:0005840">
    <property type="term" value="C:ribosome"/>
    <property type="evidence" value="ECO:0007669"/>
    <property type="project" value="UniProtKB-KW"/>
</dbReference>
<evidence type="ECO:0000313" key="9">
    <source>
        <dbReference type="EMBL" id="KKR11579.1"/>
    </source>
</evidence>
<dbReference type="EMBL" id="LBWP01000005">
    <property type="protein sequence ID" value="KKR11579.1"/>
    <property type="molecule type" value="Genomic_DNA"/>
</dbReference>
<evidence type="ECO:0000256" key="5">
    <source>
        <dbReference type="ARBA" id="ARBA00023274"/>
    </source>
</evidence>
<protein>
    <recommendedName>
        <fullName evidence="6 8">50S ribosomal protein L23</fullName>
    </recommendedName>
</protein>
<evidence type="ECO:0000256" key="1">
    <source>
        <dbReference type="ARBA" id="ARBA00006700"/>
    </source>
</evidence>
<comment type="caution">
    <text evidence="9">The sequence shown here is derived from an EMBL/GenBank/DDBJ whole genome shotgun (WGS) entry which is preliminary data.</text>
</comment>
<organism evidence="9 10">
    <name type="scientific">Candidatus Woesebacteria bacterium GW2011_GWA1_39_21</name>
    <dbReference type="NCBI Taxonomy" id="1618550"/>
    <lineage>
        <taxon>Bacteria</taxon>
        <taxon>Candidatus Woeseibacteriota</taxon>
    </lineage>
</organism>
<evidence type="ECO:0000256" key="4">
    <source>
        <dbReference type="ARBA" id="ARBA00022980"/>
    </source>
</evidence>
<evidence type="ECO:0000256" key="6">
    <source>
        <dbReference type="ARBA" id="ARBA00035481"/>
    </source>
</evidence>
<dbReference type="PROSITE" id="PS00050">
    <property type="entry name" value="RIBOSOMAL_L23"/>
    <property type="match status" value="1"/>
</dbReference>
<evidence type="ECO:0000313" key="10">
    <source>
        <dbReference type="Proteomes" id="UP000034246"/>
    </source>
</evidence>
<dbReference type="SUPFAM" id="SSF54189">
    <property type="entry name" value="Ribosomal proteins S24e, L23 and L15e"/>
    <property type="match status" value="1"/>
</dbReference>
<dbReference type="InterPro" id="IPR013025">
    <property type="entry name" value="Ribosomal_uL23-like"/>
</dbReference>
<dbReference type="Proteomes" id="UP000034246">
    <property type="component" value="Unassembled WGS sequence"/>
</dbReference>
<accession>A0A0G0N5T5</accession>
<evidence type="ECO:0000256" key="7">
    <source>
        <dbReference type="RuleBase" id="RU003934"/>
    </source>
</evidence>
<evidence type="ECO:0000256" key="3">
    <source>
        <dbReference type="ARBA" id="ARBA00022884"/>
    </source>
</evidence>
<dbReference type="InterPro" id="IPR001014">
    <property type="entry name" value="Ribosomal_uL23_CS"/>
</dbReference>
<keyword evidence="5 7" id="KW-0687">Ribonucleoprotein</keyword>
<dbReference type="GO" id="GO:0006412">
    <property type="term" value="P:translation"/>
    <property type="evidence" value="ECO:0007669"/>
    <property type="project" value="InterPro"/>
</dbReference>
<dbReference type="Pfam" id="PF00276">
    <property type="entry name" value="Ribosomal_L23"/>
    <property type="match status" value="1"/>
</dbReference>
<name>A0A0G0N5T5_9BACT</name>
<dbReference type="GO" id="GO:1990904">
    <property type="term" value="C:ribonucleoprotein complex"/>
    <property type="evidence" value="ECO:0007669"/>
    <property type="project" value="UniProtKB-KW"/>
</dbReference>
<keyword evidence="2 8" id="KW-0699">rRNA-binding</keyword>
<gene>
    <name evidence="9" type="ORF">UT39_C0005G0014</name>
</gene>
<dbReference type="Gene3D" id="3.30.70.330">
    <property type="match status" value="1"/>
</dbReference>
<dbReference type="GO" id="GO:0019843">
    <property type="term" value="F:rRNA binding"/>
    <property type="evidence" value="ECO:0007669"/>
    <property type="project" value="UniProtKB-KW"/>
</dbReference>